<evidence type="ECO:0000313" key="1">
    <source>
        <dbReference type="EMBL" id="MDQ0171546.1"/>
    </source>
</evidence>
<name>A0ABT9WE64_9BACL</name>
<dbReference type="Proteomes" id="UP001233836">
    <property type="component" value="Unassembled WGS sequence"/>
</dbReference>
<gene>
    <name evidence="1" type="ORF">J2T19_003008</name>
</gene>
<organism evidence="1 2">
    <name type="scientific">Paenibacillus tundrae</name>
    <dbReference type="NCBI Taxonomy" id="528187"/>
    <lineage>
        <taxon>Bacteria</taxon>
        <taxon>Bacillati</taxon>
        <taxon>Bacillota</taxon>
        <taxon>Bacilli</taxon>
        <taxon>Bacillales</taxon>
        <taxon>Paenibacillaceae</taxon>
        <taxon>Paenibacillus</taxon>
    </lineage>
</organism>
<keyword evidence="2" id="KW-1185">Reference proteome</keyword>
<reference evidence="1 2" key="1">
    <citation type="submission" date="2023-07" db="EMBL/GenBank/DDBJ databases">
        <title>Sorghum-associated microbial communities from plants grown in Nebraska, USA.</title>
        <authorList>
            <person name="Schachtman D."/>
        </authorList>
    </citation>
    <scope>NUCLEOTIDE SEQUENCE [LARGE SCALE GENOMIC DNA]</scope>
    <source>
        <strain evidence="1 2">DS1314</strain>
    </source>
</reference>
<comment type="caution">
    <text evidence="1">The sequence shown here is derived from an EMBL/GenBank/DDBJ whole genome shotgun (WGS) entry which is preliminary data.</text>
</comment>
<dbReference type="EMBL" id="JAUSTI010000007">
    <property type="protein sequence ID" value="MDQ0171546.1"/>
    <property type="molecule type" value="Genomic_DNA"/>
</dbReference>
<accession>A0ABT9WE64</accession>
<sequence length="162" mass="19006">MHIEIAVSRINDIKWNLVGTLVNEGYEDLGYEFLRELAQFFKKNQLQPVPPAMANIARLLGDFEGEVTVSAYCNLDAVEFLNKSLYTRKTIDYYLQLAKYADDFPDASQYLHIYELLIRVLERGGCFYLKHNELEIEKRAYYPLSGWFERFIDKEPMDISDL</sequence>
<evidence type="ECO:0000313" key="2">
    <source>
        <dbReference type="Proteomes" id="UP001233836"/>
    </source>
</evidence>
<proteinExistence type="predicted"/>
<protein>
    <submittedName>
        <fullName evidence="1">Uncharacterized protein</fullName>
    </submittedName>
</protein>